<dbReference type="AlphaFoldDB" id="A0A1T5MAB0"/>
<dbReference type="GO" id="GO:0005524">
    <property type="term" value="F:ATP binding"/>
    <property type="evidence" value="ECO:0007669"/>
    <property type="project" value="InterPro"/>
</dbReference>
<dbReference type="STRING" id="688867.SAMN05660236_4796"/>
<sequence>MFRLKDIFFKKNKVFKTFGVGFQDLFDQNKAEPNRPYFSLIIGPNGTGKSYLLKFIVEIFRIAYAKKNVLNYSGEITGRYKLEYEMNGALYTISNFIEVGGTDLEAVGGSNPVHFSKEVKTEEGIETIPNEIEFPERIIANSLMITDKFPVLKDDIFPIYTYLGIRRTSSVAGTRTYVRKTIELLTESIDEETFRSSLIDLLDFLGLQHSLYVSYIPKYRSKFFAGNLSGEFINEFFANFTQYTRRDENRKPWGYDYFQKIKTDRALLDRIAAFCNEKSLELKPIHEKSRTLYFGYDVLSQHTLKEDYEMIKHLTKLDLVSFPSITLRRQGNEYELEESSSGEYHFFSTIVGLLASIKENSLILIDEPEVSLHPNWQMKYMEFLNLIFAKFYSSHFVITTHSHFLVSGLKSENSTIVAMSREKDEIIPRQMPQDTFGWSAEEILYNIFKVKTVRNHFIEADLTDLLGLISENSKDKNRIQEILNSIQSLSITSNDPLNVVIEEANSYLKTI</sequence>
<dbReference type="InterPro" id="IPR027417">
    <property type="entry name" value="P-loop_NTPase"/>
</dbReference>
<dbReference type="InterPro" id="IPR003959">
    <property type="entry name" value="ATPase_AAA_core"/>
</dbReference>
<dbReference type="RefSeq" id="WP_079689338.1">
    <property type="nucleotide sequence ID" value="NZ_FUZU01000004.1"/>
</dbReference>
<dbReference type="PANTHER" id="PTHR43581">
    <property type="entry name" value="ATP/GTP PHOSPHATASE"/>
    <property type="match status" value="1"/>
</dbReference>
<dbReference type="EMBL" id="FUZU01000004">
    <property type="protein sequence ID" value="SKC85033.1"/>
    <property type="molecule type" value="Genomic_DNA"/>
</dbReference>
<keyword evidence="3" id="KW-1185">Reference proteome</keyword>
<dbReference type="Pfam" id="PF13304">
    <property type="entry name" value="AAA_21"/>
    <property type="match status" value="1"/>
</dbReference>
<reference evidence="2 3" key="1">
    <citation type="submission" date="2017-02" db="EMBL/GenBank/DDBJ databases">
        <authorList>
            <person name="Peterson S.W."/>
        </authorList>
    </citation>
    <scope>NUCLEOTIDE SEQUENCE [LARGE SCALE GENOMIC DNA]</scope>
    <source>
        <strain evidence="2 3">DSM 25262</strain>
    </source>
</reference>
<proteinExistence type="predicted"/>
<evidence type="ECO:0000313" key="2">
    <source>
        <dbReference type="EMBL" id="SKC85033.1"/>
    </source>
</evidence>
<dbReference type="Gene3D" id="3.40.50.300">
    <property type="entry name" value="P-loop containing nucleotide triphosphate hydrolases"/>
    <property type="match status" value="1"/>
</dbReference>
<protein>
    <submittedName>
        <fullName evidence="2">AAA domain-containing protein, putative AbiEii toxin, Type IV TA system</fullName>
    </submittedName>
</protein>
<dbReference type="Proteomes" id="UP000190961">
    <property type="component" value="Unassembled WGS sequence"/>
</dbReference>
<dbReference type="PANTHER" id="PTHR43581:SF2">
    <property type="entry name" value="EXCINUCLEASE ATPASE SUBUNIT"/>
    <property type="match status" value="1"/>
</dbReference>
<organism evidence="2 3">
    <name type="scientific">Ohtaekwangia koreensis</name>
    <dbReference type="NCBI Taxonomy" id="688867"/>
    <lineage>
        <taxon>Bacteria</taxon>
        <taxon>Pseudomonadati</taxon>
        <taxon>Bacteroidota</taxon>
        <taxon>Cytophagia</taxon>
        <taxon>Cytophagales</taxon>
        <taxon>Fulvivirgaceae</taxon>
        <taxon>Ohtaekwangia</taxon>
    </lineage>
</organism>
<feature type="domain" description="ATPase AAA-type core" evidence="1">
    <location>
        <begin position="312"/>
        <end position="407"/>
    </location>
</feature>
<evidence type="ECO:0000313" key="3">
    <source>
        <dbReference type="Proteomes" id="UP000190961"/>
    </source>
</evidence>
<dbReference type="OrthoDB" id="9805802at2"/>
<evidence type="ECO:0000259" key="1">
    <source>
        <dbReference type="Pfam" id="PF13304"/>
    </source>
</evidence>
<gene>
    <name evidence="2" type="ORF">SAMN05660236_4796</name>
</gene>
<accession>A0A1T5MAB0</accession>
<dbReference type="GO" id="GO:0016887">
    <property type="term" value="F:ATP hydrolysis activity"/>
    <property type="evidence" value="ECO:0007669"/>
    <property type="project" value="InterPro"/>
</dbReference>
<dbReference type="SUPFAM" id="SSF52540">
    <property type="entry name" value="P-loop containing nucleoside triphosphate hydrolases"/>
    <property type="match status" value="1"/>
</dbReference>
<name>A0A1T5MAB0_9BACT</name>
<dbReference type="InterPro" id="IPR051396">
    <property type="entry name" value="Bact_Antivir_Def_Nuclease"/>
</dbReference>